<comment type="caution">
    <text evidence="5">The sequence shown here is derived from an EMBL/GenBank/DDBJ whole genome shotgun (WGS) entry which is preliminary data.</text>
</comment>
<dbReference type="Proteomes" id="UP000005446">
    <property type="component" value="Unassembled WGS sequence"/>
</dbReference>
<dbReference type="AlphaFoldDB" id="H0EP18"/>
<feature type="compositionally biased region" description="Polar residues" evidence="3">
    <location>
        <begin position="40"/>
        <end position="61"/>
    </location>
</feature>
<dbReference type="PANTHER" id="PTHR48108">
    <property type="entry name" value="CBS DOMAIN-CONTAINING PROTEIN CBSX2, CHLOROPLASTIC"/>
    <property type="match status" value="1"/>
</dbReference>
<feature type="region of interest" description="Disordered" evidence="3">
    <location>
        <begin position="1"/>
        <end position="97"/>
    </location>
</feature>
<evidence type="ECO:0000259" key="4">
    <source>
        <dbReference type="PROSITE" id="PS51371"/>
    </source>
</evidence>
<accession>H0EP18</accession>
<dbReference type="SMART" id="SM00116">
    <property type="entry name" value="CBS"/>
    <property type="match status" value="4"/>
</dbReference>
<evidence type="ECO:0000313" key="5">
    <source>
        <dbReference type="EMBL" id="EHK99707.1"/>
    </source>
</evidence>
<feature type="domain" description="CBS" evidence="4">
    <location>
        <begin position="169"/>
        <end position="225"/>
    </location>
</feature>
<feature type="domain" description="CBS" evidence="4">
    <location>
        <begin position="338"/>
        <end position="395"/>
    </location>
</feature>
<feature type="region of interest" description="Disordered" evidence="3">
    <location>
        <begin position="545"/>
        <end position="587"/>
    </location>
</feature>
<dbReference type="EMBL" id="AGUE01000108">
    <property type="protein sequence ID" value="EHK99707.1"/>
    <property type="molecule type" value="Genomic_DNA"/>
</dbReference>
<dbReference type="InterPro" id="IPR051462">
    <property type="entry name" value="CBS_domain-containing"/>
</dbReference>
<dbReference type="CDD" id="cd17782">
    <property type="entry name" value="CBS_pair_MUG70_2"/>
    <property type="match status" value="1"/>
</dbReference>
<reference evidence="5 6" key="1">
    <citation type="journal article" date="2012" name="Eukaryot. Cell">
        <title>Genome sequence of the fungus Glarea lozoyensis: the first genome sequence of a species from the Helotiaceae family.</title>
        <authorList>
            <person name="Youssar L."/>
            <person name="Gruening B.A."/>
            <person name="Erxleben A."/>
            <person name="Guenther S."/>
            <person name="Huettel W."/>
        </authorList>
    </citation>
    <scope>NUCLEOTIDE SEQUENCE [LARGE SCALE GENOMIC DNA]</scope>
    <source>
        <strain evidence="6">ATCC 74030 / MF5533</strain>
    </source>
</reference>
<evidence type="ECO:0000256" key="3">
    <source>
        <dbReference type="SAM" id="MobiDB-lite"/>
    </source>
</evidence>
<keyword evidence="1" id="KW-0677">Repeat</keyword>
<gene>
    <name evidence="5" type="ORF">M7I_4385</name>
</gene>
<keyword evidence="2" id="KW-0129">CBS domain</keyword>
<dbReference type="InterPro" id="IPR046342">
    <property type="entry name" value="CBS_dom_sf"/>
</dbReference>
<feature type="compositionally biased region" description="Basic residues" evidence="3">
    <location>
        <begin position="80"/>
        <end position="92"/>
    </location>
</feature>
<feature type="domain" description="CBS" evidence="4">
    <location>
        <begin position="273"/>
        <end position="329"/>
    </location>
</feature>
<feature type="domain" description="CBS" evidence="4">
    <location>
        <begin position="102"/>
        <end position="161"/>
    </location>
</feature>
<dbReference type="SUPFAM" id="SSF54631">
    <property type="entry name" value="CBS-domain pair"/>
    <property type="match status" value="2"/>
</dbReference>
<dbReference type="PROSITE" id="PS51371">
    <property type="entry name" value="CBS"/>
    <property type="match status" value="4"/>
</dbReference>
<dbReference type="CDD" id="cd17781">
    <property type="entry name" value="CBS_pair_MUG70_1"/>
    <property type="match status" value="1"/>
</dbReference>
<evidence type="ECO:0000256" key="2">
    <source>
        <dbReference type="PROSITE-ProRule" id="PRU00703"/>
    </source>
</evidence>
<keyword evidence="6" id="KW-1185">Reference proteome</keyword>
<dbReference type="HOGENOM" id="CLU_009026_1_0_1"/>
<dbReference type="InParanoid" id="H0EP18"/>
<dbReference type="PANTHER" id="PTHR48108:SF26">
    <property type="entry name" value="CBS DOMAIN-CONTAINING PROTEIN DDB_G0289609"/>
    <property type="match status" value="1"/>
</dbReference>
<feature type="region of interest" description="Disordered" evidence="3">
    <location>
        <begin position="420"/>
        <end position="472"/>
    </location>
</feature>
<protein>
    <submittedName>
        <fullName evidence="5">Putative Meiotically up-regulated gene 70 protein</fullName>
    </submittedName>
</protein>
<evidence type="ECO:0000313" key="6">
    <source>
        <dbReference type="Proteomes" id="UP000005446"/>
    </source>
</evidence>
<organism evidence="5 6">
    <name type="scientific">Glarea lozoyensis (strain ATCC 74030 / MF5533)</name>
    <dbReference type="NCBI Taxonomy" id="1104152"/>
    <lineage>
        <taxon>Eukaryota</taxon>
        <taxon>Fungi</taxon>
        <taxon>Dikarya</taxon>
        <taxon>Ascomycota</taxon>
        <taxon>Pezizomycotina</taxon>
        <taxon>Leotiomycetes</taxon>
        <taxon>Helotiales</taxon>
        <taxon>Helotiaceae</taxon>
        <taxon>Glarea</taxon>
    </lineage>
</organism>
<dbReference type="InterPro" id="IPR000644">
    <property type="entry name" value="CBS_dom"/>
</dbReference>
<proteinExistence type="predicted"/>
<dbReference type="Pfam" id="PF00571">
    <property type="entry name" value="CBS"/>
    <property type="match status" value="4"/>
</dbReference>
<dbReference type="OrthoDB" id="418595at2759"/>
<sequence>MASNAGHGTMRGTPSRGQGRANIPAFTNSPASAIPRPTLETHQSSTAQSEAGGSTMSASRQKQSKRDEAIRRKIETDLSKKKHTTGRARQTRKAPPGTVLALRPSQALQIKPNTTVAEAAQLMAAKREDCVLVTDDDDRIAGIFTAKDLAFRVVGAGIKASNVMISEIMTKNPLCARTDTSATDALDLMVRKGFRHLPVMDENQDISGILDITKCFYDAMEKLERAYSSSRKLYDALEGVQSELGSTQPQQIIQYVEALRSKMSGPTLESVLDGRPPVTVSVRTSVKEAAAKMKENHTTAVLVQDQDSITGIFTSKDVVLRVIAPGLDPANCSVVRVMTPHPDFAPMDMSIQAALRKMHDGHYLNLPVMNEGGEIVGMVDVLKLTYATLEQINTMSTGDSEGPAWGKFWMALENETESIMSGEGSHHHTTGGRSLMSPDLSRGHERTVDVSVAPGDSASHVGMDSPSRSVVSRSADVPAEEVPFPFKFKAPSGRVHRLQVIGAHGLAELITAVISKLGSEVEAVGDAATFEDGHLEKAPISATLDPHPVISSQAPSPPPSHTVRERKRVVSDEDDESEEEVHVRSRSRKATAKPIEAQVIAGVPNELLLPGAIVTLAVVIREIVCPEKVNASIGQHRCSNNHDIKKHSLTAWPKSTRTAFTQILPPLPYYRYLNPGLNISRRIDRPAANLGVFPRASD</sequence>
<dbReference type="Gene3D" id="3.10.580.10">
    <property type="entry name" value="CBS-domain"/>
    <property type="match status" value="2"/>
</dbReference>
<feature type="compositionally biased region" description="Basic and acidic residues" evidence="3">
    <location>
        <begin position="64"/>
        <end position="79"/>
    </location>
</feature>
<name>H0EP18_GLAL7</name>
<evidence type="ECO:0000256" key="1">
    <source>
        <dbReference type="ARBA" id="ARBA00022737"/>
    </source>
</evidence>